<dbReference type="InterPro" id="IPR009061">
    <property type="entry name" value="DNA-bd_dom_put_sf"/>
</dbReference>
<protein>
    <submittedName>
        <fullName evidence="3">Transcriptional regulator</fullName>
    </submittedName>
</protein>
<feature type="domain" description="HTH merR-type" evidence="2">
    <location>
        <begin position="40"/>
        <end position="110"/>
    </location>
</feature>
<dbReference type="PANTHER" id="PTHR30204:SF15">
    <property type="entry name" value="BLL5018 PROTEIN"/>
    <property type="match status" value="1"/>
</dbReference>
<dbReference type="Proteomes" id="UP000186373">
    <property type="component" value="Unassembled WGS sequence"/>
</dbReference>
<dbReference type="SUPFAM" id="SSF46955">
    <property type="entry name" value="Putative DNA-binding domain"/>
    <property type="match status" value="1"/>
</dbReference>
<accession>A0A1N7I627</accession>
<dbReference type="PANTHER" id="PTHR30204">
    <property type="entry name" value="REDOX-CYCLING DRUG-SENSING TRANSCRIPTIONAL ACTIVATOR SOXR"/>
    <property type="match status" value="1"/>
</dbReference>
<dbReference type="SMART" id="SM00422">
    <property type="entry name" value="HTH_MERR"/>
    <property type="match status" value="1"/>
</dbReference>
<dbReference type="Pfam" id="PF13411">
    <property type="entry name" value="MerR_1"/>
    <property type="match status" value="1"/>
</dbReference>
<dbReference type="Gene3D" id="1.10.1660.10">
    <property type="match status" value="1"/>
</dbReference>
<dbReference type="GO" id="GO:0003700">
    <property type="term" value="F:DNA-binding transcription factor activity"/>
    <property type="evidence" value="ECO:0007669"/>
    <property type="project" value="InterPro"/>
</dbReference>
<organism evidence="3 4">
    <name type="scientific">Chryseobacterium shigense</name>
    <dbReference type="NCBI Taxonomy" id="297244"/>
    <lineage>
        <taxon>Bacteria</taxon>
        <taxon>Pseudomonadati</taxon>
        <taxon>Bacteroidota</taxon>
        <taxon>Flavobacteriia</taxon>
        <taxon>Flavobacteriales</taxon>
        <taxon>Weeksellaceae</taxon>
        <taxon>Chryseobacterium group</taxon>
        <taxon>Chryseobacterium</taxon>
    </lineage>
</organism>
<dbReference type="EMBL" id="FTNY01000002">
    <property type="protein sequence ID" value="SIS32537.1"/>
    <property type="molecule type" value="Genomic_DNA"/>
</dbReference>
<dbReference type="GO" id="GO:0003677">
    <property type="term" value="F:DNA binding"/>
    <property type="evidence" value="ECO:0007669"/>
    <property type="project" value="UniProtKB-KW"/>
</dbReference>
<evidence type="ECO:0000313" key="4">
    <source>
        <dbReference type="Proteomes" id="UP000186373"/>
    </source>
</evidence>
<keyword evidence="1" id="KW-0238">DNA-binding</keyword>
<name>A0A1N7I627_9FLAO</name>
<sequence>MIYSRKTNILCYVYVTRVKKFLSLAFRIYRMKINLADKLYYSIGEVAKAFDVNTSLIRYWEQEFPIIKPKKNKKGNRYFTPEDIKNLQMIYHLVKEKGYTLDGARIALTTNSKISETVTIIDRLEFIKAELQKLKASLADKDSE</sequence>
<reference evidence="4" key="1">
    <citation type="submission" date="2017-01" db="EMBL/GenBank/DDBJ databases">
        <authorList>
            <person name="Varghese N."/>
            <person name="Submissions S."/>
        </authorList>
    </citation>
    <scope>NUCLEOTIDE SEQUENCE [LARGE SCALE GENOMIC DNA]</scope>
    <source>
        <strain evidence="4">DSM 17126</strain>
    </source>
</reference>
<proteinExistence type="predicted"/>
<gene>
    <name evidence="3" type="ORF">SAMN05421639_102262</name>
</gene>
<evidence type="ECO:0000259" key="2">
    <source>
        <dbReference type="PROSITE" id="PS50937"/>
    </source>
</evidence>
<keyword evidence="4" id="KW-1185">Reference proteome</keyword>
<dbReference type="InterPro" id="IPR047057">
    <property type="entry name" value="MerR_fam"/>
</dbReference>
<evidence type="ECO:0000256" key="1">
    <source>
        <dbReference type="ARBA" id="ARBA00023125"/>
    </source>
</evidence>
<evidence type="ECO:0000313" key="3">
    <source>
        <dbReference type="EMBL" id="SIS32537.1"/>
    </source>
</evidence>
<dbReference type="InterPro" id="IPR000551">
    <property type="entry name" value="MerR-type_HTH_dom"/>
</dbReference>
<dbReference type="AlphaFoldDB" id="A0A1N7I627"/>
<dbReference type="PROSITE" id="PS50937">
    <property type="entry name" value="HTH_MERR_2"/>
    <property type="match status" value="1"/>
</dbReference>